<dbReference type="Gene3D" id="3.30.565.10">
    <property type="entry name" value="Histidine kinase-like ATPase, C-terminal domain"/>
    <property type="match status" value="1"/>
</dbReference>
<feature type="compositionally biased region" description="Low complexity" evidence="7">
    <location>
        <begin position="1"/>
        <end position="12"/>
    </location>
</feature>
<dbReference type="InterPro" id="IPR011006">
    <property type="entry name" value="CheY-like_superfamily"/>
</dbReference>
<feature type="domain" description="Histidine kinase" evidence="8">
    <location>
        <begin position="557"/>
        <end position="805"/>
    </location>
</feature>
<evidence type="ECO:0000256" key="3">
    <source>
        <dbReference type="ARBA" id="ARBA00022553"/>
    </source>
</evidence>
<feature type="compositionally biased region" description="Polar residues" evidence="7">
    <location>
        <begin position="401"/>
        <end position="418"/>
    </location>
</feature>
<dbReference type="PANTHER" id="PTHR43047">
    <property type="entry name" value="TWO-COMPONENT HISTIDINE PROTEIN KINASE"/>
    <property type="match status" value="1"/>
</dbReference>
<keyword evidence="3 6" id="KW-0597">Phosphoprotein</keyword>
<evidence type="ECO:0000313" key="10">
    <source>
        <dbReference type="EMBL" id="ORY73259.1"/>
    </source>
</evidence>
<dbReference type="PRINTS" id="PR00344">
    <property type="entry name" value="BCTRLSENSOR"/>
</dbReference>
<dbReference type="AlphaFoldDB" id="A0A1Y2ENZ2"/>
<feature type="domain" description="Response regulatory" evidence="9">
    <location>
        <begin position="899"/>
        <end position="1023"/>
    </location>
</feature>
<dbReference type="Gene3D" id="3.40.50.2300">
    <property type="match status" value="1"/>
</dbReference>
<dbReference type="Pfam" id="PF00512">
    <property type="entry name" value="HisKA"/>
    <property type="match status" value="1"/>
</dbReference>
<dbReference type="PANTHER" id="PTHR43047:SF72">
    <property type="entry name" value="OSMOSENSING HISTIDINE PROTEIN KINASE SLN1"/>
    <property type="match status" value="1"/>
</dbReference>
<evidence type="ECO:0000313" key="11">
    <source>
        <dbReference type="Proteomes" id="UP000193467"/>
    </source>
</evidence>
<reference evidence="10 11" key="1">
    <citation type="submission" date="2016-07" db="EMBL/GenBank/DDBJ databases">
        <title>Pervasive Adenine N6-methylation of Active Genes in Fungi.</title>
        <authorList>
            <consortium name="DOE Joint Genome Institute"/>
            <person name="Mondo S.J."/>
            <person name="Dannebaum R.O."/>
            <person name="Kuo R.C."/>
            <person name="Labutti K."/>
            <person name="Haridas S."/>
            <person name="Kuo A."/>
            <person name="Salamov A."/>
            <person name="Ahrendt S.R."/>
            <person name="Lipzen A."/>
            <person name="Sullivan W."/>
            <person name="Andreopoulos W.B."/>
            <person name="Clum A."/>
            <person name="Lindquist E."/>
            <person name="Daum C."/>
            <person name="Ramamoorthy G.K."/>
            <person name="Gryganskyi A."/>
            <person name="Culley D."/>
            <person name="Magnuson J.K."/>
            <person name="James T.Y."/>
            <person name="O'Malley M.A."/>
            <person name="Stajich J.E."/>
            <person name="Spatafora J.W."/>
            <person name="Visel A."/>
            <person name="Grigoriev I.V."/>
        </authorList>
    </citation>
    <scope>NUCLEOTIDE SEQUENCE [LARGE SCALE GENOMIC DNA]</scope>
    <source>
        <strain evidence="10 11">62-1032</strain>
    </source>
</reference>
<dbReference type="Pfam" id="PF00072">
    <property type="entry name" value="Response_reg"/>
    <property type="match status" value="1"/>
</dbReference>
<evidence type="ECO:0000256" key="1">
    <source>
        <dbReference type="ARBA" id="ARBA00000085"/>
    </source>
</evidence>
<dbReference type="OrthoDB" id="60033at2759"/>
<dbReference type="SMART" id="SM00388">
    <property type="entry name" value="HisKA"/>
    <property type="match status" value="1"/>
</dbReference>
<proteinExistence type="predicted"/>
<keyword evidence="5" id="KW-0418">Kinase</keyword>
<dbReference type="PROSITE" id="PS50110">
    <property type="entry name" value="RESPONSE_REGULATORY"/>
    <property type="match status" value="1"/>
</dbReference>
<accession>A0A1Y2ENZ2</accession>
<dbReference type="SMART" id="SM00448">
    <property type="entry name" value="REC"/>
    <property type="match status" value="1"/>
</dbReference>
<protein>
    <recommendedName>
        <fullName evidence="2">histidine kinase</fullName>
        <ecNumber evidence="2">2.7.13.3</ecNumber>
    </recommendedName>
</protein>
<evidence type="ECO:0000256" key="4">
    <source>
        <dbReference type="ARBA" id="ARBA00022679"/>
    </source>
</evidence>
<dbReference type="EMBL" id="MCGR01000047">
    <property type="protein sequence ID" value="ORY73259.1"/>
    <property type="molecule type" value="Genomic_DNA"/>
</dbReference>
<dbReference type="PROSITE" id="PS50109">
    <property type="entry name" value="HIS_KIN"/>
    <property type="match status" value="1"/>
</dbReference>
<sequence>MDDPATPTADGPAPAPPLTAPSTLSQQFTADALAEWAVFLAQYQAGAFPRDAPPPIPAAISLLLASPSAASDNNGVAAPSWLNNRWARPETPEELLEFFRIHRYLPSPVSEDEAKRRAIIRRYGLDDTNRLASIDSIADLGRLYYKNVTVIVTAVLEDTVLLLGQAAVEDDKMDWGGALRDLDQSLSLCRHGMLGKREDTFLILDSATDWRVADNPVFSQRGGPLSFYASSRVLLPLSDAPSADGAPAPTLAVGNFCLLGRDSRAPGSFTEGDHSVLRNLASRVSRELQLGYEERRRLRAQEQALFVSQLLQEGQSSQVDISRRSMKESPGMSAVNRDQLSLGMSLLSTNAADALVSAIDKMCRLSTATSATVLDMRSFVKSSNESSTMADPRRPALRRTYSATMSTQRAQGTIQGADGTSFSVQRLRPISVLGSSGAESGLGERLNGHESLLSVERALQQWRSDHKRDYLLGDALAAPLSSTTASSTSTSSNRLAIPILDHADQLALLILISCDEGVLLEPSDKSFLENVGHILLSRLAKEQAIQADHAKLAFVSQISHELRTPLHGLAGQLELIRAACTASPQAPVDAQTFAVADVCLESLREILDDTLSFAKLSQVGAASSRPTLEPAEASELVDLSALLRDTTKSAWARKMRRESAEGEGDWSQGAEDVEVVLDFAGREEGWQASVGVADWRRTLANILSNAFTFTPAGGKVTVKLLESETADGQSAVAVQIEDTGIGMSDEFLASGQLFQPFRQGNSFNPGSGLGMAIVNELVMRMHGRVNVHSVLGQGTHVEVILPVTFVPSSPAAPVIQTLADELGDLTKCLGSPQPSHHYASRSDSFSVPSSVGSMTLTADGCDSASDESSIHTPPSASPIIPPTKLGFEPCDAHGRRKFTIFAAEDNLIARRLLTALFTEQKGFNFFAVEDGQRAVDVFKSGQFRPDVTLMDVQMPRKDGIAASYEMREHELEMGWNRHRIIALTGLSNPEDMAKGLDNGGPIDDWVCKGGTALKHISEEIEEMRRRLEREGTVGR</sequence>
<dbReference type="STRING" id="106004.A0A1Y2ENZ2"/>
<dbReference type="SMART" id="SM00387">
    <property type="entry name" value="HATPase_c"/>
    <property type="match status" value="1"/>
</dbReference>
<comment type="caution">
    <text evidence="10">The sequence shown here is derived from an EMBL/GenBank/DDBJ whole genome shotgun (WGS) entry which is preliminary data.</text>
</comment>
<evidence type="ECO:0000256" key="2">
    <source>
        <dbReference type="ARBA" id="ARBA00012438"/>
    </source>
</evidence>
<keyword evidence="4" id="KW-0808">Transferase</keyword>
<name>A0A1Y2ENZ2_9BASI</name>
<feature type="region of interest" description="Disordered" evidence="7">
    <location>
        <begin position="1"/>
        <end position="21"/>
    </location>
</feature>
<dbReference type="SUPFAM" id="SSF52172">
    <property type="entry name" value="CheY-like"/>
    <property type="match status" value="1"/>
</dbReference>
<dbReference type="Proteomes" id="UP000193467">
    <property type="component" value="Unassembled WGS sequence"/>
</dbReference>
<evidence type="ECO:0000259" key="8">
    <source>
        <dbReference type="PROSITE" id="PS50109"/>
    </source>
</evidence>
<feature type="region of interest" description="Disordered" evidence="7">
    <location>
        <begin position="384"/>
        <end position="418"/>
    </location>
</feature>
<evidence type="ECO:0000256" key="5">
    <source>
        <dbReference type="ARBA" id="ARBA00022777"/>
    </source>
</evidence>
<dbReference type="GO" id="GO:0000155">
    <property type="term" value="F:phosphorelay sensor kinase activity"/>
    <property type="evidence" value="ECO:0007669"/>
    <property type="project" value="InterPro"/>
</dbReference>
<dbReference type="InterPro" id="IPR036097">
    <property type="entry name" value="HisK_dim/P_sf"/>
</dbReference>
<dbReference type="GO" id="GO:0009927">
    <property type="term" value="F:histidine phosphotransfer kinase activity"/>
    <property type="evidence" value="ECO:0007669"/>
    <property type="project" value="TreeGrafter"/>
</dbReference>
<evidence type="ECO:0000256" key="7">
    <source>
        <dbReference type="SAM" id="MobiDB-lite"/>
    </source>
</evidence>
<dbReference type="InterPro" id="IPR004358">
    <property type="entry name" value="Sig_transdc_His_kin-like_C"/>
</dbReference>
<keyword evidence="11" id="KW-1185">Reference proteome</keyword>
<dbReference type="GO" id="GO:0005886">
    <property type="term" value="C:plasma membrane"/>
    <property type="evidence" value="ECO:0007669"/>
    <property type="project" value="TreeGrafter"/>
</dbReference>
<dbReference type="CDD" id="cd00082">
    <property type="entry name" value="HisKA"/>
    <property type="match status" value="1"/>
</dbReference>
<dbReference type="SUPFAM" id="SSF55874">
    <property type="entry name" value="ATPase domain of HSP90 chaperone/DNA topoisomerase II/histidine kinase"/>
    <property type="match status" value="1"/>
</dbReference>
<organism evidence="10 11">
    <name type="scientific">Leucosporidium creatinivorum</name>
    <dbReference type="NCBI Taxonomy" id="106004"/>
    <lineage>
        <taxon>Eukaryota</taxon>
        <taxon>Fungi</taxon>
        <taxon>Dikarya</taxon>
        <taxon>Basidiomycota</taxon>
        <taxon>Pucciniomycotina</taxon>
        <taxon>Microbotryomycetes</taxon>
        <taxon>Leucosporidiales</taxon>
        <taxon>Leucosporidium</taxon>
    </lineage>
</organism>
<dbReference type="SUPFAM" id="SSF47384">
    <property type="entry name" value="Homodimeric domain of signal transducing histidine kinase"/>
    <property type="match status" value="1"/>
</dbReference>
<feature type="region of interest" description="Disordered" evidence="7">
    <location>
        <begin position="856"/>
        <end position="883"/>
    </location>
</feature>
<dbReference type="InterPro" id="IPR003594">
    <property type="entry name" value="HATPase_dom"/>
</dbReference>
<dbReference type="Pfam" id="PF02518">
    <property type="entry name" value="HATPase_c"/>
    <property type="match status" value="1"/>
</dbReference>
<dbReference type="EC" id="2.7.13.3" evidence="2"/>
<gene>
    <name evidence="10" type="ORF">BCR35DRAFT_307281</name>
</gene>
<dbReference type="Gene3D" id="1.10.287.130">
    <property type="match status" value="1"/>
</dbReference>
<dbReference type="InterPro" id="IPR003661">
    <property type="entry name" value="HisK_dim/P_dom"/>
</dbReference>
<dbReference type="InterPro" id="IPR001789">
    <property type="entry name" value="Sig_transdc_resp-reg_receiver"/>
</dbReference>
<comment type="catalytic activity">
    <reaction evidence="1">
        <text>ATP + protein L-histidine = ADP + protein N-phospho-L-histidine.</text>
        <dbReference type="EC" id="2.7.13.3"/>
    </reaction>
</comment>
<dbReference type="InParanoid" id="A0A1Y2ENZ2"/>
<dbReference type="CDD" id="cd17546">
    <property type="entry name" value="REC_hyHK_CKI1_RcsC-like"/>
    <property type="match status" value="1"/>
</dbReference>
<evidence type="ECO:0000256" key="6">
    <source>
        <dbReference type="PROSITE-ProRule" id="PRU00169"/>
    </source>
</evidence>
<dbReference type="InterPro" id="IPR005467">
    <property type="entry name" value="His_kinase_dom"/>
</dbReference>
<dbReference type="InterPro" id="IPR036890">
    <property type="entry name" value="HATPase_C_sf"/>
</dbReference>
<feature type="modified residue" description="4-aspartylphosphate" evidence="6">
    <location>
        <position position="951"/>
    </location>
</feature>
<evidence type="ECO:0000259" key="9">
    <source>
        <dbReference type="PROSITE" id="PS50110"/>
    </source>
</evidence>